<evidence type="ECO:0000313" key="3">
    <source>
        <dbReference type="Proteomes" id="UP000485058"/>
    </source>
</evidence>
<name>A0A6A0A0D7_HAELA</name>
<dbReference type="AlphaFoldDB" id="A0A6A0A0D7"/>
<organism evidence="2 3">
    <name type="scientific">Haematococcus lacustris</name>
    <name type="common">Green alga</name>
    <name type="synonym">Haematococcus pluvialis</name>
    <dbReference type="NCBI Taxonomy" id="44745"/>
    <lineage>
        <taxon>Eukaryota</taxon>
        <taxon>Viridiplantae</taxon>
        <taxon>Chlorophyta</taxon>
        <taxon>core chlorophytes</taxon>
        <taxon>Chlorophyceae</taxon>
        <taxon>CS clade</taxon>
        <taxon>Chlamydomonadales</taxon>
        <taxon>Haematococcaceae</taxon>
        <taxon>Haematococcus</taxon>
    </lineage>
</organism>
<feature type="region of interest" description="Disordered" evidence="1">
    <location>
        <begin position="65"/>
        <end position="120"/>
    </location>
</feature>
<reference evidence="2 3" key="1">
    <citation type="submission" date="2020-02" db="EMBL/GenBank/DDBJ databases">
        <title>Draft genome sequence of Haematococcus lacustris strain NIES-144.</title>
        <authorList>
            <person name="Morimoto D."/>
            <person name="Nakagawa S."/>
            <person name="Yoshida T."/>
            <person name="Sawayama S."/>
        </authorList>
    </citation>
    <scope>NUCLEOTIDE SEQUENCE [LARGE SCALE GENOMIC DNA]</scope>
    <source>
        <strain evidence="2 3">NIES-144</strain>
    </source>
</reference>
<proteinExistence type="predicted"/>
<accession>A0A6A0A0D7</accession>
<feature type="non-terminal residue" evidence="2">
    <location>
        <position position="1"/>
    </location>
</feature>
<evidence type="ECO:0000313" key="2">
    <source>
        <dbReference type="EMBL" id="GFH27300.1"/>
    </source>
</evidence>
<comment type="caution">
    <text evidence="2">The sequence shown here is derived from an EMBL/GenBank/DDBJ whole genome shotgun (WGS) entry which is preliminary data.</text>
</comment>
<gene>
    <name evidence="2" type="ORF">HaLaN_25601</name>
</gene>
<dbReference type="Proteomes" id="UP000485058">
    <property type="component" value="Unassembled WGS sequence"/>
</dbReference>
<dbReference type="EMBL" id="BLLF01003426">
    <property type="protein sequence ID" value="GFH27300.1"/>
    <property type="molecule type" value="Genomic_DNA"/>
</dbReference>
<feature type="compositionally biased region" description="Acidic residues" evidence="1">
    <location>
        <begin position="77"/>
        <end position="94"/>
    </location>
</feature>
<evidence type="ECO:0000256" key="1">
    <source>
        <dbReference type="SAM" id="MobiDB-lite"/>
    </source>
</evidence>
<keyword evidence="3" id="KW-1185">Reference proteome</keyword>
<sequence length="120" mass="13301">MPTCWLRRTGWERTCRSPCSPATSICCAAGCLIKSVSAGVPAGLQVTLAMCLRERLSRQMQQWFNTHRHKHGRDAWAEDQEGEGMDEEGEEDEEVSKAAGKQGRKNSKGVRDAKPVPAEE</sequence>
<feature type="non-terminal residue" evidence="2">
    <location>
        <position position="120"/>
    </location>
</feature>
<protein>
    <submittedName>
        <fullName evidence="2">Uncharacterized protein</fullName>
    </submittedName>
</protein>